<evidence type="ECO:0000256" key="5">
    <source>
        <dbReference type="RuleBase" id="RU003345"/>
    </source>
</evidence>
<dbReference type="Gene3D" id="3.40.605.10">
    <property type="entry name" value="Aldehyde Dehydrogenase, Chain A, domain 1"/>
    <property type="match status" value="1"/>
</dbReference>
<dbReference type="FunFam" id="3.40.605.10:FF:000010">
    <property type="entry name" value="N-succinylglutamate 5-semialdehyde dehydrogenase"/>
    <property type="match status" value="1"/>
</dbReference>
<keyword evidence="8" id="KW-1185">Reference proteome</keyword>
<dbReference type="Proteomes" id="UP000630149">
    <property type="component" value="Unassembled WGS sequence"/>
</dbReference>
<evidence type="ECO:0000313" key="8">
    <source>
        <dbReference type="Proteomes" id="UP000630149"/>
    </source>
</evidence>
<comment type="caution">
    <text evidence="7">The sequence shown here is derived from an EMBL/GenBank/DDBJ whole genome shotgun (WGS) entry which is preliminary data.</text>
</comment>
<dbReference type="InterPro" id="IPR016161">
    <property type="entry name" value="Ald_DH/histidinol_DH"/>
</dbReference>
<feature type="active site" evidence="4">
    <location>
        <position position="245"/>
    </location>
</feature>
<evidence type="ECO:0000256" key="4">
    <source>
        <dbReference type="PROSITE-ProRule" id="PRU10007"/>
    </source>
</evidence>
<dbReference type="InterPro" id="IPR015590">
    <property type="entry name" value="Aldehyde_DH_dom"/>
</dbReference>
<comment type="similarity">
    <text evidence="5">Belongs to the aldehyde dehydrogenase family.</text>
</comment>
<dbReference type="PANTHER" id="PTHR11699">
    <property type="entry name" value="ALDEHYDE DEHYDROGENASE-RELATED"/>
    <property type="match status" value="1"/>
</dbReference>
<reference evidence="7" key="2">
    <citation type="submission" date="2020-09" db="EMBL/GenBank/DDBJ databases">
        <authorList>
            <person name="Sun Q."/>
            <person name="Ohkuma M."/>
        </authorList>
    </citation>
    <scope>NUCLEOTIDE SEQUENCE</scope>
    <source>
        <strain evidence="7">JCM 13919</strain>
    </source>
</reference>
<sequence length="489" mass="53624">MIKLSHFYKGTWHEGHGESFTSVNPVNNEMLWSGHEATEQEVCEAVSSAHEAFGTWASLDLSSRVSYLKQFGNEIEKNHEALTTLISKETGKPLWESKTEVKSVIGKINLSIEAYHERTGEKEVQVPDASGHLRFKPLGVVGVLGPFNFPAHLSNGHIVPALLAGNTVVYKPSELTPAVAEFIVQCFENAKFPPGVLNCVQGRANTAKSLIDQDIQGVYFTGSYKTGLSINKQLSHRPEVLLALEMGGNNPLIIDSISNVKAAIYQSILSAFITAGQRCTCARRLFIADNHEGDAFLSQFIHSTQSITVGPYTEEPEPFMGSVISHEHALSHLAAQKRLIENGGNPLLEMKLISEHTGLLSPGIVDMTSVKSRCDEEIFAPLIQVYRYQDFDHALELANQTQYGLAAGILTDSHERFQQFYQTIRAGLINWNRPTTGAASNLPFGGVGHSGNHRPSAWFAADYCAYPVASLEQRELILPSTLLPGINLS</sequence>
<dbReference type="EMBL" id="BMOB01000001">
    <property type="protein sequence ID" value="GGI75756.1"/>
    <property type="molecule type" value="Genomic_DNA"/>
</dbReference>
<dbReference type="InterPro" id="IPR016163">
    <property type="entry name" value="Ald_DH_C"/>
</dbReference>
<dbReference type="PROSITE" id="PS00070">
    <property type="entry name" value="ALDEHYDE_DEHYDR_CYS"/>
    <property type="match status" value="1"/>
</dbReference>
<gene>
    <name evidence="7" type="primary">astD</name>
    <name evidence="7" type="ORF">GCM10007966_00710</name>
</gene>
<evidence type="ECO:0000256" key="2">
    <source>
        <dbReference type="ARBA" id="ARBA00023002"/>
    </source>
</evidence>
<dbReference type="RefSeq" id="WP_131775322.1">
    <property type="nucleotide sequence ID" value="NZ_BMOB01000001.1"/>
</dbReference>
<dbReference type="AlphaFoldDB" id="A0A917JL47"/>
<dbReference type="PROSITE" id="PS00687">
    <property type="entry name" value="ALDEHYDE_DEHYDR_GLU"/>
    <property type="match status" value="1"/>
</dbReference>
<dbReference type="InterPro" id="IPR016162">
    <property type="entry name" value="Ald_DH_N"/>
</dbReference>
<protein>
    <submittedName>
        <fullName evidence="7">N-succinylglutamate 5-semialdehyde dehydrogenase</fullName>
    </submittedName>
</protein>
<dbReference type="NCBIfam" id="NF006992">
    <property type="entry name" value="PRK09457.1"/>
    <property type="match status" value="1"/>
</dbReference>
<proteinExistence type="inferred from homology"/>
<evidence type="ECO:0000259" key="6">
    <source>
        <dbReference type="Pfam" id="PF00171"/>
    </source>
</evidence>
<evidence type="ECO:0000313" key="7">
    <source>
        <dbReference type="EMBL" id="GGI75756.1"/>
    </source>
</evidence>
<dbReference type="OrthoDB" id="9812625at2"/>
<dbReference type="NCBIfam" id="TIGR03240">
    <property type="entry name" value="arg_catab_astD"/>
    <property type="match status" value="1"/>
</dbReference>
<evidence type="ECO:0000256" key="1">
    <source>
        <dbReference type="ARBA" id="ARBA00022503"/>
    </source>
</evidence>
<dbReference type="GO" id="GO:0043824">
    <property type="term" value="F:succinylglutamate-semialdehyde dehydrogenase activity"/>
    <property type="evidence" value="ECO:0007669"/>
    <property type="project" value="InterPro"/>
</dbReference>
<dbReference type="InterPro" id="IPR017649">
    <property type="entry name" value="SuccinylGlu_semiald_DH_AstD"/>
</dbReference>
<feature type="domain" description="Aldehyde dehydrogenase" evidence="6">
    <location>
        <begin position="12"/>
        <end position="456"/>
    </location>
</feature>
<organism evidence="7 8">
    <name type="scientific">Legionella impletisoli</name>
    <dbReference type="NCBI Taxonomy" id="343510"/>
    <lineage>
        <taxon>Bacteria</taxon>
        <taxon>Pseudomonadati</taxon>
        <taxon>Pseudomonadota</taxon>
        <taxon>Gammaproteobacteria</taxon>
        <taxon>Legionellales</taxon>
        <taxon>Legionellaceae</taxon>
        <taxon>Legionella</taxon>
    </lineage>
</organism>
<dbReference type="InterPro" id="IPR016160">
    <property type="entry name" value="Ald_DH_CS_CYS"/>
</dbReference>
<dbReference type="GO" id="GO:0006527">
    <property type="term" value="P:L-arginine catabolic process"/>
    <property type="evidence" value="ECO:0007669"/>
    <property type="project" value="InterPro"/>
</dbReference>
<dbReference type="Pfam" id="PF00171">
    <property type="entry name" value="Aldedh"/>
    <property type="match status" value="1"/>
</dbReference>
<dbReference type="InterPro" id="IPR029510">
    <property type="entry name" value="Ald_DH_CS_GLU"/>
</dbReference>
<dbReference type="Gene3D" id="3.40.309.10">
    <property type="entry name" value="Aldehyde Dehydrogenase, Chain A, domain 2"/>
    <property type="match status" value="1"/>
</dbReference>
<keyword evidence="3" id="KW-0520">NAD</keyword>
<dbReference type="SUPFAM" id="SSF53720">
    <property type="entry name" value="ALDH-like"/>
    <property type="match status" value="1"/>
</dbReference>
<dbReference type="CDD" id="cd07095">
    <property type="entry name" value="ALDH_SGSD_AstD"/>
    <property type="match status" value="1"/>
</dbReference>
<keyword evidence="1" id="KW-0056">Arginine metabolism</keyword>
<name>A0A917JL47_9GAMM</name>
<evidence type="ECO:0000256" key="3">
    <source>
        <dbReference type="ARBA" id="ARBA00023027"/>
    </source>
</evidence>
<reference evidence="7" key="1">
    <citation type="journal article" date="2014" name="Int. J. Syst. Evol. Microbiol.">
        <title>Complete genome sequence of Corynebacterium casei LMG S-19264T (=DSM 44701T), isolated from a smear-ripened cheese.</title>
        <authorList>
            <consortium name="US DOE Joint Genome Institute (JGI-PGF)"/>
            <person name="Walter F."/>
            <person name="Albersmeier A."/>
            <person name="Kalinowski J."/>
            <person name="Ruckert C."/>
        </authorList>
    </citation>
    <scope>NUCLEOTIDE SEQUENCE</scope>
    <source>
        <strain evidence="7">JCM 13919</strain>
    </source>
</reference>
<keyword evidence="2 5" id="KW-0560">Oxidoreductase</keyword>
<accession>A0A917JL47</accession>